<dbReference type="InterPro" id="IPR013103">
    <property type="entry name" value="RVT_2"/>
</dbReference>
<comment type="caution">
    <text evidence="2">The sequence shown here is derived from an EMBL/GenBank/DDBJ whole genome shotgun (WGS) entry which is preliminary data.</text>
</comment>
<dbReference type="EMBL" id="AVOT02063458">
    <property type="protein sequence ID" value="MBW0556152.1"/>
    <property type="molecule type" value="Genomic_DNA"/>
</dbReference>
<evidence type="ECO:0000313" key="2">
    <source>
        <dbReference type="EMBL" id="MBW0556152.1"/>
    </source>
</evidence>
<dbReference type="AlphaFoldDB" id="A0A9Q3J5M2"/>
<name>A0A9Q3J5M2_9BASI</name>
<dbReference type="Proteomes" id="UP000765509">
    <property type="component" value="Unassembled WGS sequence"/>
</dbReference>
<feature type="domain" description="Reverse transcriptase Ty1/copia-type" evidence="1">
    <location>
        <begin position="118"/>
        <end position="162"/>
    </location>
</feature>
<evidence type="ECO:0000313" key="3">
    <source>
        <dbReference type="Proteomes" id="UP000765509"/>
    </source>
</evidence>
<accession>A0A9Q3J5M2</accession>
<keyword evidence="3" id="KW-1185">Reference proteome</keyword>
<gene>
    <name evidence="2" type="ORF">O181_095867</name>
</gene>
<evidence type="ECO:0000259" key="1">
    <source>
        <dbReference type="Pfam" id="PF07727"/>
    </source>
</evidence>
<dbReference type="Pfam" id="PF07727">
    <property type="entry name" value="RVT_2"/>
    <property type="match status" value="1"/>
</dbReference>
<sequence>MSKVDEQQSIVGNGFGNEGAIMRRPRWECSYEQPTKNINSTISEKNRLQQETIRHGHLSIVEEELDDKIHKIPLNTVNSIKETVPNNIIEAKTKSDWLKWKEAYFHELDAIAKEVCQVFEKKDIPKNKTLINSRWVFKKKFNEKGIIGQYKARCVAKGFKKRRN</sequence>
<organism evidence="2 3">
    <name type="scientific">Austropuccinia psidii MF-1</name>
    <dbReference type="NCBI Taxonomy" id="1389203"/>
    <lineage>
        <taxon>Eukaryota</taxon>
        <taxon>Fungi</taxon>
        <taxon>Dikarya</taxon>
        <taxon>Basidiomycota</taxon>
        <taxon>Pucciniomycotina</taxon>
        <taxon>Pucciniomycetes</taxon>
        <taxon>Pucciniales</taxon>
        <taxon>Sphaerophragmiaceae</taxon>
        <taxon>Austropuccinia</taxon>
    </lineage>
</organism>
<protein>
    <recommendedName>
        <fullName evidence="1">Reverse transcriptase Ty1/copia-type domain-containing protein</fullName>
    </recommendedName>
</protein>
<reference evidence="2" key="1">
    <citation type="submission" date="2021-03" db="EMBL/GenBank/DDBJ databases">
        <title>Draft genome sequence of rust myrtle Austropuccinia psidii MF-1, a brazilian biotype.</title>
        <authorList>
            <person name="Quecine M.C."/>
            <person name="Pachon D.M.R."/>
            <person name="Bonatelli M.L."/>
            <person name="Correr F.H."/>
            <person name="Franceschini L.M."/>
            <person name="Leite T.F."/>
            <person name="Margarido G.R.A."/>
            <person name="Almeida C.A."/>
            <person name="Ferrarezi J.A."/>
            <person name="Labate C.A."/>
        </authorList>
    </citation>
    <scope>NUCLEOTIDE SEQUENCE</scope>
    <source>
        <strain evidence="2">MF-1</strain>
    </source>
</reference>
<dbReference type="OrthoDB" id="6783930at2759"/>
<proteinExistence type="predicted"/>